<dbReference type="RefSeq" id="XP_017348346.2">
    <property type="nucleotide sequence ID" value="XM_017492857.2"/>
</dbReference>
<dbReference type="Pfam" id="PF00811">
    <property type="entry name" value="Ependymin"/>
    <property type="match status" value="1"/>
</dbReference>
<organism evidence="2 3">
    <name type="scientific">Ictalurus punctatus</name>
    <name type="common">Channel catfish</name>
    <name type="synonym">Silurus punctatus</name>
    <dbReference type="NCBI Taxonomy" id="7998"/>
    <lineage>
        <taxon>Eukaryota</taxon>
        <taxon>Metazoa</taxon>
        <taxon>Chordata</taxon>
        <taxon>Craniata</taxon>
        <taxon>Vertebrata</taxon>
        <taxon>Euteleostomi</taxon>
        <taxon>Actinopterygii</taxon>
        <taxon>Neopterygii</taxon>
        <taxon>Teleostei</taxon>
        <taxon>Ostariophysi</taxon>
        <taxon>Siluriformes</taxon>
        <taxon>Ictaluridae</taxon>
        <taxon>Ictalurus</taxon>
    </lineage>
</organism>
<dbReference type="KEGG" id="ipu:108278999"/>
<dbReference type="SMART" id="SM00026">
    <property type="entry name" value="EPEND"/>
    <property type="match status" value="1"/>
</dbReference>
<gene>
    <name evidence="3" type="primary">epdl2</name>
</gene>
<keyword evidence="2" id="KW-1185">Reference proteome</keyword>
<dbReference type="PANTHER" id="PTHR10697">
    <property type="entry name" value="MAMMALIAN EPENDYMIN-RELATED PROTEIN 1"/>
    <property type="match status" value="1"/>
</dbReference>
<dbReference type="PRINTS" id="PR00317">
    <property type="entry name" value="EPENDYMIN"/>
</dbReference>
<evidence type="ECO:0000256" key="1">
    <source>
        <dbReference type="ARBA" id="ARBA00010771"/>
    </source>
</evidence>
<name>A0A2D0T0N7_ICTPU</name>
<dbReference type="CTD" id="557419"/>
<dbReference type="GO" id="GO:0007160">
    <property type="term" value="P:cell-matrix adhesion"/>
    <property type="evidence" value="ECO:0007669"/>
    <property type="project" value="InterPro"/>
</dbReference>
<reference evidence="2" key="1">
    <citation type="journal article" date="2016" name="Nat. Commun.">
        <title>The channel catfish genome sequence provides insights into the evolution of scale formation in teleosts.</title>
        <authorList>
            <person name="Liu Z."/>
            <person name="Liu S."/>
            <person name="Yao J."/>
            <person name="Bao L."/>
            <person name="Zhang J."/>
            <person name="Li Y."/>
            <person name="Jiang C."/>
            <person name="Sun L."/>
            <person name="Wang R."/>
            <person name="Zhang Y."/>
            <person name="Zhou T."/>
            <person name="Zeng Q."/>
            <person name="Fu Q."/>
            <person name="Gao S."/>
            <person name="Li N."/>
            <person name="Koren S."/>
            <person name="Jiang Y."/>
            <person name="Zimin A."/>
            <person name="Xu P."/>
            <person name="Phillippy A.M."/>
            <person name="Geng X."/>
            <person name="Song L."/>
            <person name="Sun F."/>
            <person name="Li C."/>
            <person name="Wang X."/>
            <person name="Chen A."/>
            <person name="Jin Y."/>
            <person name="Yuan Z."/>
            <person name="Yang Y."/>
            <person name="Tan S."/>
            <person name="Peatman E."/>
            <person name="Lu J."/>
            <person name="Qin Z."/>
            <person name="Dunham R."/>
            <person name="Li Z."/>
            <person name="Sonstegard T."/>
            <person name="Feng J."/>
            <person name="Danzmann R.G."/>
            <person name="Schroeder S."/>
            <person name="Scheffler B."/>
            <person name="Duke M.V."/>
            <person name="Ballard L."/>
            <person name="Kucuktas H."/>
            <person name="Kaltenboeck L."/>
            <person name="Liu H."/>
            <person name="Armbruster J."/>
            <person name="Xie Y."/>
            <person name="Kirby M.L."/>
            <person name="Tian Y."/>
            <person name="Flanagan M.E."/>
            <person name="Mu W."/>
            <person name="Waldbieser G.C."/>
        </authorList>
    </citation>
    <scope>NUCLEOTIDE SEQUENCE [LARGE SCALE GENOMIC DNA]</scope>
    <source>
        <strain evidence="2">SDA103</strain>
    </source>
</reference>
<evidence type="ECO:0000313" key="2">
    <source>
        <dbReference type="Proteomes" id="UP000221080"/>
    </source>
</evidence>
<proteinExistence type="inferred from homology"/>
<dbReference type="AlphaFoldDB" id="A0A2D0T0N7"/>
<dbReference type="GO" id="GO:0005509">
    <property type="term" value="F:calcium ion binding"/>
    <property type="evidence" value="ECO:0007669"/>
    <property type="project" value="InterPro"/>
</dbReference>
<accession>A0A2D0T0N7</accession>
<evidence type="ECO:0000313" key="3">
    <source>
        <dbReference type="RefSeq" id="XP_017348346.2"/>
    </source>
</evidence>
<comment type="similarity">
    <text evidence="1">Belongs to the ependymin family.</text>
</comment>
<dbReference type="Proteomes" id="UP000221080">
    <property type="component" value="Chromosome 18"/>
</dbReference>
<dbReference type="InterPro" id="IPR001299">
    <property type="entry name" value="Ependymin"/>
</dbReference>
<sequence length="234" mass="26095">MSTELYAYRPRVCQNRLGNMQAALVLTFIMSGLLSALAQKPHHCKSPPYLQGKLAVDFPEGKTMVYEQFYYDALEERIRVVAVGKEGEHDVFVDRLLLFREKAYFDISYHNKSCIKASLDATFAPIAIPLDAQHRAQVVLGSLSAPAQGLLVNNWVGSDAKTNANYSLTFTEFGCIPIVSMYHVNGVGHFLSSFFDMVIGIEDPRVFIPPDFCSSKNLVERKDGKAANFFTALL</sequence>
<reference evidence="3" key="2">
    <citation type="submission" date="2025-08" db="UniProtKB">
        <authorList>
            <consortium name="RefSeq"/>
        </authorList>
    </citation>
    <scope>IDENTIFICATION</scope>
    <source>
        <tissue evidence="3">Blood</tissue>
    </source>
</reference>
<dbReference type="GO" id="GO:0005576">
    <property type="term" value="C:extracellular region"/>
    <property type="evidence" value="ECO:0007669"/>
    <property type="project" value="InterPro"/>
</dbReference>
<protein>
    <submittedName>
        <fullName evidence="3">Ependymin</fullName>
    </submittedName>
</protein>
<dbReference type="GeneID" id="108278999"/>
<dbReference type="PANTHER" id="PTHR10697:SF5">
    <property type="entry name" value="EPENDYMIN-RELATED"/>
    <property type="match status" value="1"/>
</dbReference>
<dbReference type="GO" id="GO:0005764">
    <property type="term" value="C:lysosome"/>
    <property type="evidence" value="ECO:0007669"/>
    <property type="project" value="TreeGrafter"/>
</dbReference>
<dbReference type="OrthoDB" id="6084362at2759"/>